<gene>
    <name evidence="2" type="ORF">CLOSTMETH_00334</name>
</gene>
<protein>
    <submittedName>
        <fullName evidence="2">Uncharacterized protein</fullName>
    </submittedName>
</protein>
<keyword evidence="3" id="KW-1185">Reference proteome</keyword>
<dbReference type="STRING" id="537013.CLOSTMETH_00334"/>
<organism evidence="2 3">
    <name type="scientific">[Clostridium] methylpentosum DSM 5476</name>
    <dbReference type="NCBI Taxonomy" id="537013"/>
    <lineage>
        <taxon>Bacteria</taxon>
        <taxon>Bacillati</taxon>
        <taxon>Bacillota</taxon>
        <taxon>Clostridia</taxon>
        <taxon>Eubacteriales</taxon>
        <taxon>Oscillospiraceae</taxon>
        <taxon>Oscillospiraceae incertae sedis</taxon>
    </lineage>
</organism>
<comment type="caution">
    <text evidence="2">The sequence shown here is derived from an EMBL/GenBank/DDBJ whole genome shotgun (WGS) entry which is preliminary data.</text>
</comment>
<evidence type="ECO:0000256" key="1">
    <source>
        <dbReference type="SAM" id="MobiDB-lite"/>
    </source>
</evidence>
<sequence>MMVSTRRAIHSFHIKAASMSRNAEIKSSVAPLQKKVFRQERGKSEEPVQIQCKADNQQQKARCVKSPG</sequence>
<name>C0E939_9FIRM</name>
<reference evidence="2 3" key="1">
    <citation type="submission" date="2009-01" db="EMBL/GenBank/DDBJ databases">
        <authorList>
            <person name="Fulton L."/>
            <person name="Clifton S."/>
            <person name="Fulton B."/>
            <person name="Xu J."/>
            <person name="Minx P."/>
            <person name="Pepin K.H."/>
            <person name="Johnson M."/>
            <person name="Bhonagiri V."/>
            <person name="Nash W.E."/>
            <person name="Mardis E.R."/>
            <person name="Wilson R.K."/>
        </authorList>
    </citation>
    <scope>NUCLEOTIDE SEQUENCE [LARGE SCALE GENOMIC DNA]</scope>
    <source>
        <strain evidence="2 3">DSM 5476</strain>
    </source>
</reference>
<dbReference type="HOGENOM" id="CLU_2786541_0_0_9"/>
<dbReference type="EMBL" id="ACEC01000016">
    <property type="protein sequence ID" value="EEG32025.1"/>
    <property type="molecule type" value="Genomic_DNA"/>
</dbReference>
<dbReference type="Proteomes" id="UP000003340">
    <property type="component" value="Unassembled WGS sequence"/>
</dbReference>
<evidence type="ECO:0000313" key="3">
    <source>
        <dbReference type="Proteomes" id="UP000003340"/>
    </source>
</evidence>
<feature type="region of interest" description="Disordered" evidence="1">
    <location>
        <begin position="40"/>
        <end position="68"/>
    </location>
</feature>
<accession>C0E939</accession>
<dbReference type="AlphaFoldDB" id="C0E939"/>
<reference evidence="2 3" key="2">
    <citation type="submission" date="2009-02" db="EMBL/GenBank/DDBJ databases">
        <title>Draft genome sequence of Clostridium methylpentosum (DSM 5476).</title>
        <authorList>
            <person name="Sudarsanam P."/>
            <person name="Ley R."/>
            <person name="Guruge J."/>
            <person name="Turnbaugh P.J."/>
            <person name="Mahowald M."/>
            <person name="Liep D."/>
            <person name="Gordon J."/>
        </authorList>
    </citation>
    <scope>NUCLEOTIDE SEQUENCE [LARGE SCALE GENOMIC DNA]</scope>
    <source>
        <strain evidence="2 3">DSM 5476</strain>
    </source>
</reference>
<evidence type="ECO:0000313" key="2">
    <source>
        <dbReference type="EMBL" id="EEG32025.1"/>
    </source>
</evidence>
<proteinExistence type="predicted"/>